<sequence>MCATCLPNVCHVPPPPIFSLLSSVTSPTTFQHIQIMKLNNNFLNSYTEIQEFDLRDSNHHSLKLWSEDDRDYDKHHSRDADEKQSSKDSDYHRHHHRLDRDSKHEISLYPRDHKSRREQSSELSDDGRDVSRDHRELSYEPRDEREGSRERSKHREVKRERSKEREESKFRRDWGFFPSTPTIFIFFPATQERERKKKKKALQFVFPTPHPPPVFSPIFIFFPRPPTCNLGKKKLRSRHRRVREVGGMCVDLRSGGV</sequence>
<feature type="compositionally biased region" description="Basic and acidic residues" evidence="1">
    <location>
        <begin position="98"/>
        <end position="150"/>
    </location>
</feature>
<evidence type="ECO:0000313" key="2">
    <source>
        <dbReference type="EMBL" id="TQD82997.1"/>
    </source>
</evidence>
<proteinExistence type="predicted"/>
<evidence type="ECO:0000256" key="1">
    <source>
        <dbReference type="SAM" id="MobiDB-lite"/>
    </source>
</evidence>
<name>A0A540L923_MALBA</name>
<feature type="compositionally biased region" description="Basic and acidic residues" evidence="1">
    <location>
        <begin position="70"/>
        <end position="91"/>
    </location>
</feature>
<gene>
    <name evidence="2" type="ORF">C1H46_031430</name>
</gene>
<dbReference type="STRING" id="106549.A0A540L923"/>
<dbReference type="EMBL" id="VIEB01000697">
    <property type="protein sequence ID" value="TQD82997.1"/>
    <property type="molecule type" value="Genomic_DNA"/>
</dbReference>
<feature type="region of interest" description="Disordered" evidence="1">
    <location>
        <begin position="70"/>
        <end position="164"/>
    </location>
</feature>
<dbReference type="AlphaFoldDB" id="A0A540L923"/>
<protein>
    <submittedName>
        <fullName evidence="2">Uncharacterized protein</fullName>
    </submittedName>
</protein>
<reference evidence="2 3" key="1">
    <citation type="journal article" date="2019" name="G3 (Bethesda)">
        <title>Sequencing of a Wild Apple (Malus baccata) Genome Unravels the Differences Between Cultivated and Wild Apple Species Regarding Disease Resistance and Cold Tolerance.</title>
        <authorList>
            <person name="Chen X."/>
        </authorList>
    </citation>
    <scope>NUCLEOTIDE SEQUENCE [LARGE SCALE GENOMIC DNA]</scope>
    <source>
        <strain evidence="3">cv. Shandingzi</strain>
        <tissue evidence="2">Leaves</tissue>
    </source>
</reference>
<accession>A0A540L923</accession>
<organism evidence="2 3">
    <name type="scientific">Malus baccata</name>
    <name type="common">Siberian crab apple</name>
    <name type="synonym">Pyrus baccata</name>
    <dbReference type="NCBI Taxonomy" id="106549"/>
    <lineage>
        <taxon>Eukaryota</taxon>
        <taxon>Viridiplantae</taxon>
        <taxon>Streptophyta</taxon>
        <taxon>Embryophyta</taxon>
        <taxon>Tracheophyta</taxon>
        <taxon>Spermatophyta</taxon>
        <taxon>Magnoliopsida</taxon>
        <taxon>eudicotyledons</taxon>
        <taxon>Gunneridae</taxon>
        <taxon>Pentapetalae</taxon>
        <taxon>rosids</taxon>
        <taxon>fabids</taxon>
        <taxon>Rosales</taxon>
        <taxon>Rosaceae</taxon>
        <taxon>Amygdaloideae</taxon>
        <taxon>Maleae</taxon>
        <taxon>Malus</taxon>
    </lineage>
</organism>
<evidence type="ECO:0000313" key="3">
    <source>
        <dbReference type="Proteomes" id="UP000315295"/>
    </source>
</evidence>
<keyword evidence="3" id="KW-1185">Reference proteome</keyword>
<comment type="caution">
    <text evidence="2">The sequence shown here is derived from an EMBL/GenBank/DDBJ whole genome shotgun (WGS) entry which is preliminary data.</text>
</comment>
<dbReference type="Proteomes" id="UP000315295">
    <property type="component" value="Unassembled WGS sequence"/>
</dbReference>